<dbReference type="InterPro" id="IPR027417">
    <property type="entry name" value="P-loop_NTPase"/>
</dbReference>
<name>A0A3M3XXI2_9PSED</name>
<dbReference type="InterPro" id="IPR022205">
    <property type="entry name" value="DUF3732"/>
</dbReference>
<dbReference type="Proteomes" id="UP000281350">
    <property type="component" value="Unassembled WGS sequence"/>
</dbReference>
<dbReference type="EMBL" id="RBPY01000129">
    <property type="protein sequence ID" value="RMO74718.1"/>
    <property type="molecule type" value="Genomic_DNA"/>
</dbReference>
<dbReference type="Gene3D" id="3.40.50.300">
    <property type="entry name" value="P-loop containing nucleotide triphosphate hydrolases"/>
    <property type="match status" value="1"/>
</dbReference>
<dbReference type="SUPFAM" id="SSF52540">
    <property type="entry name" value="P-loop containing nucleoside triphosphate hydrolases"/>
    <property type="match status" value="1"/>
</dbReference>
<dbReference type="AlphaFoldDB" id="A0A3M3XXI2"/>
<comment type="caution">
    <text evidence="1">The sequence shown here is derived from an EMBL/GenBank/DDBJ whole genome shotgun (WGS) entry which is preliminary data.</text>
</comment>
<evidence type="ECO:0000313" key="1">
    <source>
        <dbReference type="EMBL" id="RMO74718.1"/>
    </source>
</evidence>
<protein>
    <recommendedName>
        <fullName evidence="3">DUF3732 domain-containing protein</fullName>
    </recommendedName>
</protein>
<gene>
    <name evidence="1" type="ORF">ALQ36_01826</name>
</gene>
<reference evidence="1 2" key="1">
    <citation type="submission" date="2018-08" db="EMBL/GenBank/DDBJ databases">
        <title>Recombination of ecologically and evolutionarily significant loci maintains genetic cohesion in the Pseudomonas syringae species complex.</title>
        <authorList>
            <person name="Dillon M."/>
            <person name="Thakur S."/>
            <person name="Almeida R.N.D."/>
            <person name="Weir B.S."/>
            <person name="Guttman D.S."/>
        </authorList>
    </citation>
    <scope>NUCLEOTIDE SEQUENCE [LARGE SCALE GENOMIC DNA]</scope>
    <source>
        <strain evidence="1 2">ICMP 2732</strain>
    </source>
</reference>
<proteinExistence type="predicted"/>
<sequence>MKFGIDTIRLWSHQGEIRDVDFERGHINVLSGSSNRGKTSLLHIIDYCLLSSSHKIPHDVINDTVDWYGIKLYINDKEFVIARKSPHAQTVSDNFYLSSVGAFPPNPVANATSDDIKKILQSEFGLNNSVVLYGGRGVRYGTQVSFRYFLLFNTISEDIITNTSAYFDHQQDDRYRVALPRVLDLGLGIDNLDNIEQRERRDDLRRMIEKLEKKKKVMNGGRHLFESEARQLAASAAEYGLIEKVPAVVTIDFLREIVKDVPMPDASGEDAKRLTQARSKLFEVNRRMRRLREFSDEHKLYKTALKTTHDSLKPLESLLKQSDELLRTDIFDDLIDSLNVDLRALKAATAAKQPVDTQVNVLMDDLKEQKAEQLRIIESLPKEQKSFDDTIQLVKFVTRIETKLETYTAVAADSPEDYESQVAALTRDLEAMEVTDVASVRDGIVGQINDVSLTLLSEAAAAMDNYATFKTSFNYETKKLQLRRPQSSFIENVGSSSNHMFLHLFMFLALHEVAISRGGDFVPSFLFIDQPSRPYYGEEKIMDEVYLRNSDQAKVSQAFELLGSFVTRMKKHHDTEFQMIVLEHVPVELFQDVANVKLLPEFRGKNALIPPHWRPA</sequence>
<accession>A0A3M3XXI2</accession>
<organism evidence="1 2">
    <name type="scientific">Pseudomonas syringae pv. primulae</name>
    <dbReference type="NCBI Taxonomy" id="251707"/>
    <lineage>
        <taxon>Bacteria</taxon>
        <taxon>Pseudomonadati</taxon>
        <taxon>Pseudomonadota</taxon>
        <taxon>Gammaproteobacteria</taxon>
        <taxon>Pseudomonadales</taxon>
        <taxon>Pseudomonadaceae</taxon>
        <taxon>Pseudomonas</taxon>
    </lineage>
</organism>
<dbReference type="RefSeq" id="WP_122276727.1">
    <property type="nucleotide sequence ID" value="NZ_RBPY01000129.1"/>
</dbReference>
<evidence type="ECO:0000313" key="2">
    <source>
        <dbReference type="Proteomes" id="UP000281350"/>
    </source>
</evidence>
<evidence type="ECO:0008006" key="3">
    <source>
        <dbReference type="Google" id="ProtNLM"/>
    </source>
</evidence>
<dbReference type="Pfam" id="PF12532">
    <property type="entry name" value="DUF3732"/>
    <property type="match status" value="1"/>
</dbReference>